<dbReference type="RefSeq" id="WP_013427596.1">
    <property type="nucleotide sequence ID" value="NC_014666.1"/>
</dbReference>
<protein>
    <recommendedName>
        <fullName evidence="4">Gas vesicle protein A</fullName>
        <shortName evidence="4">GVP</shortName>
    </recommendedName>
</protein>
<reference evidence="7 8" key="1">
    <citation type="submission" date="2010-10" db="EMBL/GenBank/DDBJ databases">
        <title>Complete sequence of Frankia sp. EuI1c.</title>
        <authorList>
            <consortium name="US DOE Joint Genome Institute"/>
            <person name="Lucas S."/>
            <person name="Copeland A."/>
            <person name="Lapidus A."/>
            <person name="Cheng J.-F."/>
            <person name="Bruce D."/>
            <person name="Goodwin L."/>
            <person name="Pitluck S."/>
            <person name="Chertkov O."/>
            <person name="Detter J.C."/>
            <person name="Han C."/>
            <person name="Tapia R."/>
            <person name="Land M."/>
            <person name="Hauser L."/>
            <person name="Jeffries C."/>
            <person name="Kyrpides N."/>
            <person name="Ivanova N."/>
            <person name="Mikhailova N."/>
            <person name="Beauchemin N."/>
            <person name="Sen A."/>
            <person name="Sur S.A."/>
            <person name="Gtari M."/>
            <person name="Wall L."/>
            <person name="Tisa L."/>
            <person name="Woyke T."/>
        </authorList>
    </citation>
    <scope>NUCLEOTIDE SEQUENCE [LARGE SCALE GENOMIC DNA]</scope>
    <source>
        <strain evidence="8">DSM 45817 / CECT 9037 / EuI1c</strain>
    </source>
</reference>
<dbReference type="InterPro" id="IPR047870">
    <property type="entry name" value="Gas_vesicle_GvpA"/>
</dbReference>
<feature type="region of interest" description="Disordered" evidence="6">
    <location>
        <begin position="117"/>
        <end position="166"/>
    </location>
</feature>
<dbReference type="HOGENOM" id="CLU_117660_0_0_11"/>
<dbReference type="eggNOG" id="ENOG5032YMQ">
    <property type="taxonomic scope" value="Bacteria"/>
</dbReference>
<dbReference type="InterPro" id="IPR050530">
    <property type="entry name" value="GvpA"/>
</dbReference>
<evidence type="ECO:0000256" key="5">
    <source>
        <dbReference type="RuleBase" id="RU000632"/>
    </source>
</evidence>
<evidence type="ECO:0000313" key="8">
    <source>
        <dbReference type="Proteomes" id="UP000002484"/>
    </source>
</evidence>
<evidence type="ECO:0000256" key="2">
    <source>
        <dbReference type="ARBA" id="ARBA00035629"/>
    </source>
</evidence>
<dbReference type="STRING" id="298654.FraEuI1c_6507"/>
<evidence type="ECO:0000256" key="1">
    <source>
        <dbReference type="ARBA" id="ARBA00022987"/>
    </source>
</evidence>
<dbReference type="InterPro" id="IPR000638">
    <property type="entry name" value="Gas-vesicle_GvpA-like"/>
</dbReference>
<dbReference type="EMBL" id="CP002299">
    <property type="protein sequence ID" value="ADP84484.1"/>
    <property type="molecule type" value="Genomic_DNA"/>
</dbReference>
<keyword evidence="8" id="KW-1185">Reference proteome</keyword>
<comment type="similarity">
    <text evidence="3 4 5">Belongs to the gas vesicle GvpA family.</text>
</comment>
<name>E3J8F0_PSEI1</name>
<accession>E3J8F0</accession>
<dbReference type="PROSITE" id="PS00234">
    <property type="entry name" value="GAS_VESICLE_A_1"/>
    <property type="match status" value="1"/>
</dbReference>
<dbReference type="AlphaFoldDB" id="E3J8F0"/>
<dbReference type="PANTHER" id="PTHR35344:SF4">
    <property type="entry name" value="GAS VESICLE PROTEIN A1"/>
    <property type="match status" value="1"/>
</dbReference>
<gene>
    <name evidence="4" type="primary">gvpA</name>
    <name evidence="7" type="ordered locus">FraEuI1c_6507</name>
</gene>
<dbReference type="InParanoid" id="E3J8F0"/>
<dbReference type="NCBIfam" id="NF006872">
    <property type="entry name" value="PRK09368.1"/>
    <property type="match status" value="1"/>
</dbReference>
<evidence type="ECO:0000256" key="6">
    <source>
        <dbReference type="SAM" id="MobiDB-lite"/>
    </source>
</evidence>
<evidence type="ECO:0000313" key="7">
    <source>
        <dbReference type="EMBL" id="ADP84484.1"/>
    </source>
</evidence>
<dbReference type="PROSITE" id="PS00669">
    <property type="entry name" value="GAS_VESICLE_A_2"/>
    <property type="match status" value="1"/>
</dbReference>
<organism evidence="7 8">
    <name type="scientific">Pseudofrankia inefficax (strain DSM 45817 / CECT 9037 / DDB 130130 / EuI1c)</name>
    <name type="common">Frankia inefficax</name>
    <dbReference type="NCBI Taxonomy" id="298654"/>
    <lineage>
        <taxon>Bacteria</taxon>
        <taxon>Bacillati</taxon>
        <taxon>Actinomycetota</taxon>
        <taxon>Actinomycetes</taxon>
        <taxon>Frankiales</taxon>
        <taxon>Frankiaceae</taxon>
        <taxon>Pseudofrankia</taxon>
    </lineage>
</organism>
<dbReference type="GO" id="GO:0033172">
    <property type="term" value="C:gas vesicle shell"/>
    <property type="evidence" value="ECO:0007669"/>
    <property type="project" value="UniProtKB-UniRule"/>
</dbReference>
<dbReference type="OrthoDB" id="284387at2"/>
<dbReference type="InterPro" id="IPR018493">
    <property type="entry name" value="GvpA-like_CS"/>
</dbReference>
<dbReference type="HAMAP" id="MF_00576">
    <property type="entry name" value="Gas_vesicle_A"/>
    <property type="match status" value="1"/>
</dbReference>
<feature type="compositionally biased region" description="Low complexity" evidence="6">
    <location>
        <begin position="140"/>
        <end position="166"/>
    </location>
</feature>
<dbReference type="Pfam" id="PF00741">
    <property type="entry name" value="Gas_vesicle"/>
    <property type="match status" value="1"/>
</dbReference>
<comment type="subcellular location">
    <subcellularLocation>
        <location evidence="2 4 5">Gas vesicle shell</location>
    </subcellularLocation>
</comment>
<evidence type="ECO:0000256" key="4">
    <source>
        <dbReference type="HAMAP-Rule" id="MF_00576"/>
    </source>
</evidence>
<dbReference type="PANTHER" id="PTHR35344">
    <property type="entry name" value="GAS VESICLE STRUCTURAL PROTEIN 2-RELATED"/>
    <property type="match status" value="1"/>
</dbReference>
<comment type="subunit">
    <text evidence="4 5">The gas vesicle shell is 2 nm thick and consists of a single layer of this protein. It forms helical ribs nearly perpendicular to the long axis of the vesicle.</text>
</comment>
<comment type="function">
    <text evidence="4 5">Gas vesicles are hollow, gas filled proteinaceous nanostructures found in some microorganisms. During planktonic growth they allow positioning of the organism at a favorable depth for light or nutrient acquisition. GvpA forms the protein shell.</text>
</comment>
<keyword evidence="1 4" id="KW-0304">Gas vesicle</keyword>
<evidence type="ECO:0000256" key="3">
    <source>
        <dbReference type="ARBA" id="ARBA00035646"/>
    </source>
</evidence>
<dbReference type="Proteomes" id="UP000002484">
    <property type="component" value="Chromosome"/>
</dbReference>
<dbReference type="GO" id="GO:0005198">
    <property type="term" value="F:structural molecule activity"/>
    <property type="evidence" value="ECO:0007669"/>
    <property type="project" value="InterPro"/>
</dbReference>
<sequence>MTVATQSIGRAPRPSSLADVLEVVLDKGIVIDAYVRVALVGIEILTIDARIVIASVDTYLRFAEAVNRLDLQSREKEQVTGVPGLVRSVSESGSRYKAKGALEGVKDTAQDFVASLRGDGDEDRDEFAVRRDSRAELTSGAADRGLPPGRGAPADRAGARSGSDGA</sequence>
<feature type="compositionally biased region" description="Basic and acidic residues" evidence="6">
    <location>
        <begin position="126"/>
        <end position="135"/>
    </location>
</feature>
<dbReference type="GO" id="GO:0012506">
    <property type="term" value="C:vesicle membrane"/>
    <property type="evidence" value="ECO:0007669"/>
    <property type="project" value="InterPro"/>
</dbReference>
<dbReference type="KEGG" id="fri:FraEuI1c_6507"/>
<proteinExistence type="inferred from homology"/>